<geneLocation type="plasmid" evidence="6">
    <name>1</name>
</geneLocation>
<dbReference type="Proteomes" id="UP000018780">
    <property type="component" value="Plasmid unnamed"/>
</dbReference>
<dbReference type="PANTHER" id="PTHR30097">
    <property type="entry name" value="CATION EFFLUX SYSTEM PROTEIN CUSB"/>
    <property type="match status" value="1"/>
</dbReference>
<dbReference type="KEGG" id="lmd:METH_21205"/>
<dbReference type="HOGENOM" id="CLU_090626_0_0_5"/>
<evidence type="ECO:0000259" key="3">
    <source>
        <dbReference type="Pfam" id="PF25919"/>
    </source>
</evidence>
<feature type="domain" description="CusB-like beta-barrel" evidence="4">
    <location>
        <begin position="232"/>
        <end position="268"/>
    </location>
</feature>
<keyword evidence="5" id="KW-0614">Plasmid</keyword>
<reference evidence="5 6" key="1">
    <citation type="submission" date="2013-09" db="EMBL/GenBank/DDBJ databases">
        <authorList>
            <consortium name="DOE Joint Genome Institute"/>
            <person name="Klenk H.-P."/>
            <person name="Huntemann M."/>
            <person name="Han J."/>
            <person name="Chen A."/>
            <person name="Kyrpides N."/>
            <person name="Mavromatis K."/>
            <person name="Markowitz V."/>
            <person name="Palaniappan K."/>
            <person name="Ivanova N."/>
            <person name="Schaumberg A."/>
            <person name="Pati A."/>
            <person name="Liolios K."/>
            <person name="Nordberg H.P."/>
            <person name="Cantor M.N."/>
            <person name="Hua S.X."/>
            <person name="Woyke T."/>
        </authorList>
    </citation>
    <scope>NUCLEOTIDE SEQUENCE [LARGE SCALE GENOMIC DNA]</scope>
    <source>
        <strain evidence="5 6">DSM 14336</strain>
        <plasmid evidence="6">1</plasmid>
    </source>
</reference>
<dbReference type="InterPro" id="IPR045800">
    <property type="entry name" value="HMBD"/>
</dbReference>
<dbReference type="InterPro" id="IPR051909">
    <property type="entry name" value="MFP_Cation_Efflux"/>
</dbReference>
<proteinExistence type="predicted"/>
<evidence type="ECO:0000259" key="4">
    <source>
        <dbReference type="Pfam" id="PF25954"/>
    </source>
</evidence>
<feature type="domain" description="Heavy metal binding" evidence="2">
    <location>
        <begin position="31"/>
        <end position="57"/>
    </location>
</feature>
<keyword evidence="6" id="KW-1185">Reference proteome</keyword>
<feature type="domain" description="CusB-like barrel-sandwich hybrid" evidence="3">
    <location>
        <begin position="110"/>
        <end position="218"/>
    </location>
</feature>
<dbReference type="GO" id="GO:0030288">
    <property type="term" value="C:outer membrane-bounded periplasmic space"/>
    <property type="evidence" value="ECO:0007669"/>
    <property type="project" value="TreeGrafter"/>
</dbReference>
<dbReference type="EMBL" id="CP006774">
    <property type="protein sequence ID" value="AHD03344.1"/>
    <property type="molecule type" value="Genomic_DNA"/>
</dbReference>
<dbReference type="InterPro" id="IPR058790">
    <property type="entry name" value="BSH_CusB"/>
</dbReference>
<dbReference type="Pfam" id="PF19335">
    <property type="entry name" value="HMBD"/>
    <property type="match status" value="1"/>
</dbReference>
<dbReference type="Gene3D" id="2.40.30.170">
    <property type="match status" value="1"/>
</dbReference>
<gene>
    <name evidence="5" type="ORF">METH_21205</name>
</gene>
<name>V9VZY8_9RHOB</name>
<evidence type="ECO:0000313" key="6">
    <source>
        <dbReference type="Proteomes" id="UP000018780"/>
    </source>
</evidence>
<dbReference type="Pfam" id="PF25954">
    <property type="entry name" value="Beta-barrel_RND_2"/>
    <property type="match status" value="1"/>
</dbReference>
<dbReference type="GO" id="GO:0060003">
    <property type="term" value="P:copper ion export"/>
    <property type="evidence" value="ECO:0007669"/>
    <property type="project" value="TreeGrafter"/>
</dbReference>
<accession>V9VZY8</accession>
<dbReference type="AlphaFoldDB" id="V9VZY8"/>
<evidence type="ECO:0000256" key="1">
    <source>
        <dbReference type="ARBA" id="ARBA00022448"/>
    </source>
</evidence>
<dbReference type="Pfam" id="PF25919">
    <property type="entry name" value="BSH_CusB"/>
    <property type="match status" value="1"/>
</dbReference>
<evidence type="ECO:0000259" key="2">
    <source>
        <dbReference type="Pfam" id="PF19335"/>
    </source>
</evidence>
<dbReference type="PATRIC" id="fig|999552.6.peg.4195"/>
<keyword evidence="1" id="KW-0813">Transport</keyword>
<dbReference type="InterPro" id="IPR058792">
    <property type="entry name" value="Beta-barrel_RND_2"/>
</dbReference>
<dbReference type="GO" id="GO:0015679">
    <property type="term" value="P:plasma membrane copper ion transport"/>
    <property type="evidence" value="ECO:0007669"/>
    <property type="project" value="TreeGrafter"/>
</dbReference>
<sequence>MGSGLAIGALGERHYLDATAAGGGAGAEILYWVAPMDANFRRDGPGKSPMGMDLVPVYAGQEPSGDPAEVQLSAAEINAIGVRTALAQVEPLSERIETVGFIGYNEHLTSHVHTRVEGWIEQLRTLAVGDRVSKAELLFEMFSQEIGSSSADFVRAIEAGDQRIVDVAKRKLSSLGVSQQQIYEIARSGNLARRLRVYAPQNGIVLSVKAADGMFLEPDIRSVSLTDLSSEWLVADVFEKDLARLSTEMEAKARFKHLPGRVFEGKVD</sequence>
<dbReference type="PANTHER" id="PTHR30097:SF15">
    <property type="entry name" value="CATION EFFLUX SYSTEM PROTEIN CUSB"/>
    <property type="match status" value="1"/>
</dbReference>
<evidence type="ECO:0000313" key="5">
    <source>
        <dbReference type="EMBL" id="AHD03344.1"/>
    </source>
</evidence>
<organism evidence="5 6">
    <name type="scientific">Leisingera methylohalidivorans DSM 14336</name>
    <dbReference type="NCBI Taxonomy" id="999552"/>
    <lineage>
        <taxon>Bacteria</taxon>
        <taxon>Pseudomonadati</taxon>
        <taxon>Pseudomonadota</taxon>
        <taxon>Alphaproteobacteria</taxon>
        <taxon>Rhodobacterales</taxon>
        <taxon>Roseobacteraceae</taxon>
        <taxon>Leisingera</taxon>
    </lineage>
</organism>
<dbReference type="GO" id="GO:0046914">
    <property type="term" value="F:transition metal ion binding"/>
    <property type="evidence" value="ECO:0007669"/>
    <property type="project" value="TreeGrafter"/>
</dbReference>
<protein>
    <submittedName>
        <fullName evidence="5">Uncharacterized protein</fullName>
    </submittedName>
</protein>